<dbReference type="RefSeq" id="WP_062187523.1">
    <property type="nucleotide sequence ID" value="NZ_LRRD01000008.1"/>
</dbReference>
<protein>
    <recommendedName>
        <fullName evidence="3">TIGR04255 family protein</fullName>
    </recommendedName>
</protein>
<name>A0A149W067_9PROT</name>
<sequence>MGEKMKNAPVYFAIAQARHNPVLRLGSYAADIQDRMRKVGYPDFKKGVSMAFNLMPQIGDTSQPQNPPVVEQVERLMFFSTDNTKGFIVEQNALSFQTTEYDTFETFADEFIKGLGIVHECVTLAHSERIGLRYLDAIVPPNGEVGLADYLVPGVLGLSSELPDEVEVSHSFTETHIRTAECVVLARTIIQAGPLGFPMDLQPIGVNIAERFKTINGVHAIVDTDASIEGRHLFELDAIKLQLKMLRSGIGMAFDAMVTPTAIAAWKT</sequence>
<dbReference type="PATRIC" id="fig|1789004.3.peg.538"/>
<proteinExistence type="predicted"/>
<gene>
    <name evidence="1" type="ORF">FEMY_05380</name>
</gene>
<dbReference type="Proteomes" id="UP000075653">
    <property type="component" value="Unassembled WGS sequence"/>
</dbReference>
<dbReference type="EMBL" id="LRRD01000008">
    <property type="protein sequence ID" value="KXW58857.1"/>
    <property type="molecule type" value="Genomic_DNA"/>
</dbReference>
<dbReference type="AlphaFoldDB" id="A0A149W067"/>
<accession>A0A149W067</accession>
<keyword evidence="2" id="KW-1185">Reference proteome</keyword>
<organism evidence="1 2">
    <name type="scientific">Ferrovum myxofaciens</name>
    <dbReference type="NCBI Taxonomy" id="416213"/>
    <lineage>
        <taxon>Bacteria</taxon>
        <taxon>Pseudomonadati</taxon>
        <taxon>Pseudomonadota</taxon>
        <taxon>Betaproteobacteria</taxon>
        <taxon>Ferrovales</taxon>
        <taxon>Ferrovaceae</taxon>
        <taxon>Ferrovum</taxon>
    </lineage>
</organism>
<dbReference type="NCBIfam" id="TIGR04255">
    <property type="entry name" value="sporadTIGR04255"/>
    <property type="match status" value="1"/>
</dbReference>
<evidence type="ECO:0000313" key="1">
    <source>
        <dbReference type="EMBL" id="KXW58857.1"/>
    </source>
</evidence>
<dbReference type="InterPro" id="IPR026349">
    <property type="entry name" value="CHP04255"/>
</dbReference>
<dbReference type="STRING" id="1789004.FEMY_05380"/>
<evidence type="ECO:0000313" key="2">
    <source>
        <dbReference type="Proteomes" id="UP000075653"/>
    </source>
</evidence>
<evidence type="ECO:0008006" key="3">
    <source>
        <dbReference type="Google" id="ProtNLM"/>
    </source>
</evidence>
<comment type="caution">
    <text evidence="1">The sequence shown here is derived from an EMBL/GenBank/DDBJ whole genome shotgun (WGS) entry which is preliminary data.</text>
</comment>
<reference evidence="1 2" key="1">
    <citation type="submission" date="2016-01" db="EMBL/GenBank/DDBJ databases">
        <title>Genome sequence of the acidophilic iron oxidising Ferrovum strain Z-31.</title>
        <authorList>
            <person name="Poehlein A."/>
            <person name="Ullrich S.R."/>
            <person name="Schloemann M."/>
            <person name="Muehling M."/>
            <person name="Daniel R."/>
        </authorList>
    </citation>
    <scope>NUCLEOTIDE SEQUENCE [LARGE SCALE GENOMIC DNA]</scope>
    <source>
        <strain evidence="1 2">Z-31</strain>
    </source>
</reference>